<dbReference type="InterPro" id="IPR000232">
    <property type="entry name" value="HSF_DNA-bd"/>
</dbReference>
<reference evidence="7" key="1">
    <citation type="submission" date="2023-06" db="EMBL/GenBank/DDBJ databases">
        <title>Survivors Of The Sea: Transcriptome response of Skeletonema marinoi to long-term dormancy.</title>
        <authorList>
            <person name="Pinder M.I.M."/>
            <person name="Kourtchenko O."/>
            <person name="Robertson E.K."/>
            <person name="Larsson T."/>
            <person name="Maumus F."/>
            <person name="Osuna-Cruz C.M."/>
            <person name="Vancaester E."/>
            <person name="Stenow R."/>
            <person name="Vandepoele K."/>
            <person name="Ploug H."/>
            <person name="Bruchert V."/>
            <person name="Godhe A."/>
            <person name="Topel M."/>
        </authorList>
    </citation>
    <scope>NUCLEOTIDE SEQUENCE</scope>
    <source>
        <strain evidence="7">R05AC</strain>
    </source>
</reference>
<organism evidence="7 8">
    <name type="scientific">Skeletonema marinoi</name>
    <dbReference type="NCBI Taxonomy" id="267567"/>
    <lineage>
        <taxon>Eukaryota</taxon>
        <taxon>Sar</taxon>
        <taxon>Stramenopiles</taxon>
        <taxon>Ochrophyta</taxon>
        <taxon>Bacillariophyta</taxon>
        <taxon>Coscinodiscophyceae</taxon>
        <taxon>Thalassiosirophycidae</taxon>
        <taxon>Thalassiosirales</taxon>
        <taxon>Skeletonemataceae</taxon>
        <taxon>Skeletonema</taxon>
        <taxon>Skeletonema marinoi-dohrnii complex</taxon>
    </lineage>
</organism>
<proteinExistence type="inferred from homology"/>
<dbReference type="InterPro" id="IPR036388">
    <property type="entry name" value="WH-like_DNA-bd_sf"/>
</dbReference>
<evidence type="ECO:0000256" key="5">
    <source>
        <dbReference type="SAM" id="MobiDB-lite"/>
    </source>
</evidence>
<dbReference type="GO" id="GO:0043565">
    <property type="term" value="F:sequence-specific DNA binding"/>
    <property type="evidence" value="ECO:0007669"/>
    <property type="project" value="InterPro"/>
</dbReference>
<dbReference type="AlphaFoldDB" id="A0AAD9D7I7"/>
<comment type="similarity">
    <text evidence="4">Belongs to the HSF family.</text>
</comment>
<keyword evidence="8" id="KW-1185">Reference proteome</keyword>
<evidence type="ECO:0000313" key="8">
    <source>
        <dbReference type="Proteomes" id="UP001224775"/>
    </source>
</evidence>
<dbReference type="PRINTS" id="PR00056">
    <property type="entry name" value="HSFDOMAIN"/>
</dbReference>
<dbReference type="Proteomes" id="UP001224775">
    <property type="component" value="Unassembled WGS sequence"/>
</dbReference>
<feature type="region of interest" description="Disordered" evidence="5">
    <location>
        <begin position="174"/>
        <end position="201"/>
    </location>
</feature>
<evidence type="ECO:0000259" key="6">
    <source>
        <dbReference type="SMART" id="SM00415"/>
    </source>
</evidence>
<evidence type="ECO:0000256" key="3">
    <source>
        <dbReference type="ARBA" id="ARBA00023242"/>
    </source>
</evidence>
<keyword evidence="2" id="KW-0238">DNA-binding</keyword>
<evidence type="ECO:0000256" key="1">
    <source>
        <dbReference type="ARBA" id="ARBA00004123"/>
    </source>
</evidence>
<dbReference type="PANTHER" id="PTHR10015:SF206">
    <property type="entry name" value="HSF-TYPE DNA-BINDING DOMAIN-CONTAINING PROTEIN"/>
    <property type="match status" value="1"/>
</dbReference>
<keyword evidence="7" id="KW-0346">Stress response</keyword>
<dbReference type="Gene3D" id="1.10.10.10">
    <property type="entry name" value="Winged helix-like DNA-binding domain superfamily/Winged helix DNA-binding domain"/>
    <property type="match status" value="1"/>
</dbReference>
<comment type="subcellular location">
    <subcellularLocation>
        <location evidence="1">Nucleus</location>
    </subcellularLocation>
</comment>
<dbReference type="Pfam" id="PF00447">
    <property type="entry name" value="HSF_DNA-bind"/>
    <property type="match status" value="1"/>
</dbReference>
<comment type="caution">
    <text evidence="7">The sequence shown here is derived from an EMBL/GenBank/DDBJ whole genome shotgun (WGS) entry which is preliminary data.</text>
</comment>
<accession>A0AAD9D7I7</accession>
<evidence type="ECO:0000256" key="4">
    <source>
        <dbReference type="RuleBase" id="RU004020"/>
    </source>
</evidence>
<feature type="compositionally biased region" description="Low complexity" evidence="5">
    <location>
        <begin position="421"/>
        <end position="435"/>
    </location>
</feature>
<feature type="compositionally biased region" description="Basic and acidic residues" evidence="5">
    <location>
        <begin position="174"/>
        <end position="188"/>
    </location>
</feature>
<evidence type="ECO:0000313" key="7">
    <source>
        <dbReference type="EMBL" id="KAK1735749.1"/>
    </source>
</evidence>
<dbReference type="PANTHER" id="PTHR10015">
    <property type="entry name" value="HEAT SHOCK TRANSCRIPTION FACTOR"/>
    <property type="match status" value="1"/>
</dbReference>
<dbReference type="SMART" id="SM00415">
    <property type="entry name" value="HSF"/>
    <property type="match status" value="1"/>
</dbReference>
<evidence type="ECO:0000256" key="2">
    <source>
        <dbReference type="ARBA" id="ARBA00023125"/>
    </source>
</evidence>
<name>A0AAD9D7I7_9STRA</name>
<dbReference type="InterPro" id="IPR036390">
    <property type="entry name" value="WH_DNA-bd_sf"/>
</dbReference>
<dbReference type="EMBL" id="JATAAI010000032">
    <property type="protein sequence ID" value="KAK1735749.1"/>
    <property type="molecule type" value="Genomic_DNA"/>
</dbReference>
<dbReference type="GO" id="GO:0005634">
    <property type="term" value="C:nucleus"/>
    <property type="evidence" value="ECO:0007669"/>
    <property type="project" value="UniProtKB-SubCell"/>
</dbReference>
<feature type="region of interest" description="Disordered" evidence="5">
    <location>
        <begin position="420"/>
        <end position="451"/>
    </location>
</feature>
<gene>
    <name evidence="7" type="ORF">QTG54_013455</name>
</gene>
<dbReference type="GO" id="GO:0003700">
    <property type="term" value="F:DNA-binding transcription factor activity"/>
    <property type="evidence" value="ECO:0007669"/>
    <property type="project" value="InterPro"/>
</dbReference>
<keyword evidence="3" id="KW-0539">Nucleus</keyword>
<protein>
    <submittedName>
        <fullName evidence="7">Heat shock factor family protein</fullName>
    </submittedName>
</protein>
<sequence length="451" mass="49982">MPSTPPPPAAHFGMKSPIAAAAGLPVAANLTDGTIYSPSFSRNYAATNCGSIVIHAKTFAQKIHKLLELPNYSSIISWNDSGTVVIIHDVEAFITTIMPVHFKQSKFGSFVRRMRRWGFSVIKQRSSSSKSSSSTSGRGQSNVMEFSSEHFIRDQPNLCLLMKDERQVKKKFTFKDPNDRKKGDDGVEHVSNQGSTVGGHYVPPFSVEGGTLMPSFEEKTGVGMMPSVENTQAAPVHYPPSLSNMNAANNLPSSNAAINDGYLHSYSQEDSMSSHPSMNQYAFQPTMPAMNMMIPPPPSSHYPQCGFGLSPPSASQYPHVYPPYLQHQQQQHDMMHQIQLQQQHYQMMQQQHQMMQQTQQQQEMMQLNQQQQEMHYSPPPTYPVDLTDVAVKIADSATPNANDDVKDDDVKASTASVNATLLSSSSEESNGLDLLPNYKIHTSEQVQSRTK</sequence>
<dbReference type="SUPFAM" id="SSF46785">
    <property type="entry name" value="Winged helix' DNA-binding domain"/>
    <property type="match status" value="1"/>
</dbReference>
<feature type="domain" description="HSF-type DNA-binding" evidence="6">
    <location>
        <begin position="55"/>
        <end position="165"/>
    </location>
</feature>